<keyword evidence="13" id="KW-0472">Membrane</keyword>
<dbReference type="Gene3D" id="1.10.10.10">
    <property type="entry name" value="Winged helix-like DNA-binding domain superfamily/Winged helix DNA-binding domain"/>
    <property type="match status" value="1"/>
</dbReference>
<dbReference type="InterPro" id="IPR027417">
    <property type="entry name" value="P-loop_NTPase"/>
</dbReference>
<feature type="domain" description="Disease resistance R13L4/SHOC-2-like LRR" evidence="16">
    <location>
        <begin position="393"/>
        <end position="582"/>
    </location>
</feature>
<evidence type="ECO:0000313" key="17">
    <source>
        <dbReference type="EMBL" id="KAJ8538782.1"/>
    </source>
</evidence>
<feature type="domain" description="Disease resistance protein winged helix" evidence="15">
    <location>
        <begin position="257"/>
        <end position="327"/>
    </location>
</feature>
<dbReference type="PANTHER" id="PTHR23155:SF1152">
    <property type="entry name" value="AAA+ ATPASE DOMAIN-CONTAINING PROTEIN"/>
    <property type="match status" value="1"/>
</dbReference>
<dbReference type="Gene3D" id="3.40.50.300">
    <property type="entry name" value="P-loop containing nucleotide triphosphate hydrolases"/>
    <property type="match status" value="1"/>
</dbReference>
<evidence type="ECO:0000256" key="2">
    <source>
        <dbReference type="ARBA" id="ARBA00004170"/>
    </source>
</evidence>
<dbReference type="GO" id="GO:0016020">
    <property type="term" value="C:membrane"/>
    <property type="evidence" value="ECO:0007669"/>
    <property type="project" value="UniProtKB-SubCell"/>
</dbReference>
<dbReference type="Pfam" id="PF00931">
    <property type="entry name" value="NB-ARC"/>
    <property type="match status" value="1"/>
</dbReference>
<evidence type="ECO:0000256" key="6">
    <source>
        <dbReference type="ARBA" id="ARBA00022614"/>
    </source>
</evidence>
<keyword evidence="10" id="KW-0611">Plant defense</keyword>
<keyword evidence="8" id="KW-0677">Repeat</keyword>
<proteinExistence type="inferred from homology"/>
<dbReference type="Proteomes" id="UP001152561">
    <property type="component" value="Unassembled WGS sequence"/>
</dbReference>
<evidence type="ECO:0000259" key="15">
    <source>
        <dbReference type="Pfam" id="PF23559"/>
    </source>
</evidence>
<name>A0A9Q1R3Z4_9SOLA</name>
<comment type="similarity">
    <text evidence="4">Belongs to the disease resistance NB-LRR family.</text>
</comment>
<keyword evidence="11" id="KW-0067">ATP-binding</keyword>
<sequence length="710" mass="80865">MVGFEQETEMLIEQLVTGPRELDVISIFGMPGLGKTTLANKLYVHEAISNRFDARLWCCSSQSCDSRALMFELLCRTPEFDDRTEVMSSDELAEKLYRSLKGKRYLIVVDDVWSPGAWDDIKRPFPDDNNGSRIILTTRLESIATYAMISSNPHHLRLFTEEESWMLMKEKVFKEDSYCPQEIEEIGKQIARKCGGLPLAIVLVAGLLAKHDKEVLYWKEIGESLKSKMQGCMDTIESSYQHLAIHLQKCFLYFASFLEDQEVPVKKLIRLWIAENFVEVSTTSKSLELIAMDYLMDLISRNLIMVAKTNSLRELKTVHIHDLVHEFSLMKAKTGNFLLRIHNQFVIIFPSSKGSSGHLKIAAPTYEVSFGRNITTLRFSPSANSPLIDLDLTRSWKHLRVLDLSSVKLRKTLVDALQYLIHLKYLELQYSGDIPCSICNLKELETFIVTGIYLKACIPKFIWDMTSLRHLHITYLYTYPLRVDLDNLRTCSNLVIGSGVCYQKFMKRLPNLEKLSCQLSESYPYFSPAFGSPPSTNFSPAFGSLNQLKSLKIGVSVSAPALNPYGFEDFTYPSNLKKLTLASLEIPWSKISNIGRLSNLEVLKLEGNAFSGIKWDVTDGEFPNLKVLKLKNLGFSEWTASDDSYPSLQQVLVQWCWELEEIPECFGSMCTMRLIEVRSCRDSVVNAALKIKEIQIEEMGNSEFKAIISK</sequence>
<dbReference type="Gene3D" id="1.10.8.430">
    <property type="entry name" value="Helical domain of apoptotic protease-activating factors"/>
    <property type="match status" value="1"/>
</dbReference>
<evidence type="ECO:0000256" key="8">
    <source>
        <dbReference type="ARBA" id="ARBA00022737"/>
    </source>
</evidence>
<dbReference type="Pfam" id="PF23598">
    <property type="entry name" value="LRR_14"/>
    <property type="match status" value="1"/>
</dbReference>
<keyword evidence="18" id="KW-1185">Reference proteome</keyword>
<dbReference type="AlphaFoldDB" id="A0A9Q1R3Z4"/>
<protein>
    <submittedName>
        <fullName evidence="17">Uncharacterized protein</fullName>
    </submittedName>
</protein>
<dbReference type="FunFam" id="3.40.50.300:FF:001091">
    <property type="entry name" value="Probable disease resistance protein At1g61300"/>
    <property type="match status" value="1"/>
</dbReference>
<dbReference type="GO" id="GO:0009626">
    <property type="term" value="P:plant-type hypersensitive response"/>
    <property type="evidence" value="ECO:0007669"/>
    <property type="project" value="UniProtKB-KW"/>
</dbReference>
<dbReference type="InterPro" id="IPR032675">
    <property type="entry name" value="LRR_dom_sf"/>
</dbReference>
<evidence type="ECO:0000256" key="7">
    <source>
        <dbReference type="ARBA" id="ARBA00022667"/>
    </source>
</evidence>
<dbReference type="PANTHER" id="PTHR23155">
    <property type="entry name" value="DISEASE RESISTANCE PROTEIN RP"/>
    <property type="match status" value="1"/>
</dbReference>
<organism evidence="17 18">
    <name type="scientific">Anisodus acutangulus</name>
    <dbReference type="NCBI Taxonomy" id="402998"/>
    <lineage>
        <taxon>Eukaryota</taxon>
        <taxon>Viridiplantae</taxon>
        <taxon>Streptophyta</taxon>
        <taxon>Embryophyta</taxon>
        <taxon>Tracheophyta</taxon>
        <taxon>Spermatophyta</taxon>
        <taxon>Magnoliopsida</taxon>
        <taxon>eudicotyledons</taxon>
        <taxon>Gunneridae</taxon>
        <taxon>Pentapetalae</taxon>
        <taxon>asterids</taxon>
        <taxon>lamiids</taxon>
        <taxon>Solanales</taxon>
        <taxon>Solanaceae</taxon>
        <taxon>Solanoideae</taxon>
        <taxon>Hyoscyameae</taxon>
        <taxon>Anisodus</taxon>
    </lineage>
</organism>
<dbReference type="GO" id="GO:0043531">
    <property type="term" value="F:ADP binding"/>
    <property type="evidence" value="ECO:0007669"/>
    <property type="project" value="InterPro"/>
</dbReference>
<evidence type="ECO:0000259" key="16">
    <source>
        <dbReference type="Pfam" id="PF23598"/>
    </source>
</evidence>
<feature type="domain" description="NB-ARC" evidence="14">
    <location>
        <begin position="5"/>
        <end position="176"/>
    </location>
</feature>
<keyword evidence="6" id="KW-0433">Leucine-rich repeat</keyword>
<keyword evidence="5" id="KW-0963">Cytoplasm</keyword>
<keyword evidence="12" id="KW-0175">Coiled coil</keyword>
<dbReference type="InterPro" id="IPR002182">
    <property type="entry name" value="NB-ARC"/>
</dbReference>
<dbReference type="PRINTS" id="PR00364">
    <property type="entry name" value="DISEASERSIST"/>
</dbReference>
<evidence type="ECO:0000256" key="9">
    <source>
        <dbReference type="ARBA" id="ARBA00022741"/>
    </source>
</evidence>
<reference evidence="18" key="1">
    <citation type="journal article" date="2023" name="Proc. Natl. Acad. Sci. U.S.A.">
        <title>Genomic and structural basis for evolution of tropane alkaloid biosynthesis.</title>
        <authorList>
            <person name="Wanga Y.-J."/>
            <person name="Taina T."/>
            <person name="Yua J.-Y."/>
            <person name="Lia J."/>
            <person name="Xua B."/>
            <person name="Chenc J."/>
            <person name="D'Auriad J.C."/>
            <person name="Huanga J.-P."/>
            <person name="Huanga S.-X."/>
        </authorList>
    </citation>
    <scope>NUCLEOTIDE SEQUENCE [LARGE SCALE GENOMIC DNA]</scope>
    <source>
        <strain evidence="18">cv. KIB-2019</strain>
    </source>
</reference>
<keyword evidence="7" id="KW-0381">Hypersensitive response</keyword>
<evidence type="ECO:0000256" key="13">
    <source>
        <dbReference type="ARBA" id="ARBA00023136"/>
    </source>
</evidence>
<gene>
    <name evidence="17" type="ORF">K7X08_030078</name>
</gene>
<dbReference type="InterPro" id="IPR058922">
    <property type="entry name" value="WHD_DRP"/>
</dbReference>
<comment type="caution">
    <text evidence="17">The sequence shown here is derived from an EMBL/GenBank/DDBJ whole genome shotgun (WGS) entry which is preliminary data.</text>
</comment>
<dbReference type="SUPFAM" id="SSF52540">
    <property type="entry name" value="P-loop containing nucleoside triphosphate hydrolases"/>
    <property type="match status" value="1"/>
</dbReference>
<dbReference type="GO" id="GO:0005524">
    <property type="term" value="F:ATP binding"/>
    <property type="evidence" value="ECO:0007669"/>
    <property type="project" value="UniProtKB-KW"/>
</dbReference>
<dbReference type="Pfam" id="PF23559">
    <property type="entry name" value="WHD_DRP"/>
    <property type="match status" value="1"/>
</dbReference>
<comment type="function">
    <text evidence="1">Confers resistance to late blight (Phytophthora infestans) races carrying the avirulence gene Avr1. Resistance proteins guard the plant against pathogens that contain an appropriate avirulence protein via an indirect interaction with this avirulence protein. That triggers a defense system including the hypersensitive response, which restricts the pathogen growth.</text>
</comment>
<comment type="subcellular location">
    <subcellularLocation>
        <location evidence="3">Cytoplasm</location>
    </subcellularLocation>
    <subcellularLocation>
        <location evidence="2">Membrane</location>
        <topology evidence="2">Peripheral membrane protein</topology>
    </subcellularLocation>
</comment>
<evidence type="ECO:0000256" key="3">
    <source>
        <dbReference type="ARBA" id="ARBA00004496"/>
    </source>
</evidence>
<dbReference type="InterPro" id="IPR036388">
    <property type="entry name" value="WH-like_DNA-bd_sf"/>
</dbReference>
<evidence type="ECO:0000313" key="18">
    <source>
        <dbReference type="Proteomes" id="UP001152561"/>
    </source>
</evidence>
<evidence type="ECO:0000259" key="14">
    <source>
        <dbReference type="Pfam" id="PF00931"/>
    </source>
</evidence>
<evidence type="ECO:0000256" key="11">
    <source>
        <dbReference type="ARBA" id="ARBA00022840"/>
    </source>
</evidence>
<keyword evidence="9" id="KW-0547">Nucleotide-binding</keyword>
<dbReference type="InterPro" id="IPR044974">
    <property type="entry name" value="Disease_R_plants"/>
</dbReference>
<dbReference type="GO" id="GO:0051607">
    <property type="term" value="P:defense response to virus"/>
    <property type="evidence" value="ECO:0007669"/>
    <property type="project" value="UniProtKB-ARBA"/>
</dbReference>
<evidence type="ECO:0000256" key="12">
    <source>
        <dbReference type="ARBA" id="ARBA00023054"/>
    </source>
</evidence>
<dbReference type="InterPro" id="IPR042197">
    <property type="entry name" value="Apaf_helical"/>
</dbReference>
<dbReference type="Gene3D" id="3.80.10.10">
    <property type="entry name" value="Ribonuclease Inhibitor"/>
    <property type="match status" value="1"/>
</dbReference>
<accession>A0A9Q1R3Z4</accession>
<evidence type="ECO:0000256" key="4">
    <source>
        <dbReference type="ARBA" id="ARBA00008894"/>
    </source>
</evidence>
<dbReference type="SUPFAM" id="SSF52058">
    <property type="entry name" value="L domain-like"/>
    <property type="match status" value="1"/>
</dbReference>
<dbReference type="EMBL" id="JAJAGQ010000017">
    <property type="protein sequence ID" value="KAJ8538782.1"/>
    <property type="molecule type" value="Genomic_DNA"/>
</dbReference>
<evidence type="ECO:0000256" key="5">
    <source>
        <dbReference type="ARBA" id="ARBA00022490"/>
    </source>
</evidence>
<dbReference type="OrthoDB" id="1305721at2759"/>
<evidence type="ECO:0000256" key="1">
    <source>
        <dbReference type="ARBA" id="ARBA00002074"/>
    </source>
</evidence>
<dbReference type="FunFam" id="1.10.10.10:FF:000322">
    <property type="entry name" value="Probable disease resistance protein At1g63360"/>
    <property type="match status" value="1"/>
</dbReference>
<dbReference type="InterPro" id="IPR055414">
    <property type="entry name" value="LRR_R13L4/SHOC2-like"/>
</dbReference>
<evidence type="ECO:0000256" key="10">
    <source>
        <dbReference type="ARBA" id="ARBA00022821"/>
    </source>
</evidence>
<dbReference type="GO" id="GO:0005737">
    <property type="term" value="C:cytoplasm"/>
    <property type="evidence" value="ECO:0007669"/>
    <property type="project" value="UniProtKB-SubCell"/>
</dbReference>